<accession>A0ACC2U5W7</accession>
<evidence type="ECO:0000313" key="2">
    <source>
        <dbReference type="Proteomes" id="UP001165960"/>
    </source>
</evidence>
<comment type="caution">
    <text evidence="1">The sequence shown here is derived from an EMBL/GenBank/DDBJ whole genome shotgun (WGS) entry which is preliminary data.</text>
</comment>
<dbReference type="EMBL" id="QTSX02001438">
    <property type="protein sequence ID" value="KAJ9082248.1"/>
    <property type="molecule type" value="Genomic_DNA"/>
</dbReference>
<name>A0ACC2U5W7_9FUNG</name>
<dbReference type="Proteomes" id="UP001165960">
    <property type="component" value="Unassembled WGS sequence"/>
</dbReference>
<keyword evidence="2" id="KW-1185">Reference proteome</keyword>
<protein>
    <submittedName>
        <fullName evidence="1">Uncharacterized protein</fullName>
    </submittedName>
</protein>
<sequence length="52" mass="6124">MGKIQENSNLPVGRETWRKAMDSSREETIYFANIVDYSLPGNHFPDKWLDHE</sequence>
<evidence type="ECO:0000313" key="1">
    <source>
        <dbReference type="EMBL" id="KAJ9082248.1"/>
    </source>
</evidence>
<gene>
    <name evidence="1" type="ORF">DSO57_1006352</name>
</gene>
<reference evidence="1" key="1">
    <citation type="submission" date="2022-04" db="EMBL/GenBank/DDBJ databases">
        <title>Genome of the entomopathogenic fungus Entomophthora muscae.</title>
        <authorList>
            <person name="Elya C."/>
            <person name="Lovett B.R."/>
            <person name="Lee E."/>
            <person name="Macias A.M."/>
            <person name="Hajek A.E."/>
            <person name="De Bivort B.L."/>
            <person name="Kasson M.T."/>
            <person name="De Fine Licht H.H."/>
            <person name="Stajich J.E."/>
        </authorList>
    </citation>
    <scope>NUCLEOTIDE SEQUENCE</scope>
    <source>
        <strain evidence="1">Berkeley</strain>
    </source>
</reference>
<proteinExistence type="predicted"/>
<organism evidence="1 2">
    <name type="scientific">Entomophthora muscae</name>
    <dbReference type="NCBI Taxonomy" id="34485"/>
    <lineage>
        <taxon>Eukaryota</taxon>
        <taxon>Fungi</taxon>
        <taxon>Fungi incertae sedis</taxon>
        <taxon>Zoopagomycota</taxon>
        <taxon>Entomophthoromycotina</taxon>
        <taxon>Entomophthoromycetes</taxon>
        <taxon>Entomophthorales</taxon>
        <taxon>Entomophthoraceae</taxon>
        <taxon>Entomophthora</taxon>
    </lineage>
</organism>